<dbReference type="RefSeq" id="WP_093091405.1">
    <property type="nucleotide sequence ID" value="NZ_FOTQ01000001.1"/>
</dbReference>
<organism evidence="2 3">
    <name type="scientific">Shimia aestuarii</name>
    <dbReference type="NCBI Taxonomy" id="254406"/>
    <lineage>
        <taxon>Bacteria</taxon>
        <taxon>Pseudomonadati</taxon>
        <taxon>Pseudomonadota</taxon>
        <taxon>Alphaproteobacteria</taxon>
        <taxon>Rhodobacterales</taxon>
        <taxon>Roseobacteraceae</taxon>
    </lineage>
</organism>
<dbReference type="AlphaFoldDB" id="A0A1I4JDU6"/>
<evidence type="ECO:0000259" key="1">
    <source>
        <dbReference type="Pfam" id="PF10000"/>
    </source>
</evidence>
<dbReference type="InterPro" id="IPR018717">
    <property type="entry name" value="DUF2241"/>
</dbReference>
<dbReference type="PANTHER" id="PTHR39199:SF1">
    <property type="entry name" value="BLR5128 PROTEIN"/>
    <property type="match status" value="1"/>
</dbReference>
<reference evidence="2 3" key="1">
    <citation type="submission" date="2016-10" db="EMBL/GenBank/DDBJ databases">
        <authorList>
            <person name="de Groot N.N."/>
        </authorList>
    </citation>
    <scope>NUCLEOTIDE SEQUENCE [LARGE SCALE GENOMIC DNA]</scope>
    <source>
        <strain evidence="2 3">DSM 15283</strain>
    </source>
</reference>
<name>A0A1I4JDU6_9RHOB</name>
<feature type="domain" description="DUF2241" evidence="1">
    <location>
        <begin position="9"/>
        <end position="73"/>
    </location>
</feature>
<dbReference type="Proteomes" id="UP000199144">
    <property type="component" value="Unassembled WGS sequence"/>
</dbReference>
<dbReference type="Pfam" id="PF10000">
    <property type="entry name" value="ACT_3"/>
    <property type="match status" value="1"/>
</dbReference>
<proteinExistence type="predicted"/>
<evidence type="ECO:0000313" key="2">
    <source>
        <dbReference type="EMBL" id="SFL64765.1"/>
    </source>
</evidence>
<protein>
    <recommendedName>
        <fullName evidence="1">DUF2241 domain-containing protein</fullName>
    </recommendedName>
</protein>
<gene>
    <name evidence="2" type="ORF">SAMN04488042_101986</name>
</gene>
<dbReference type="SUPFAM" id="SSF55021">
    <property type="entry name" value="ACT-like"/>
    <property type="match status" value="2"/>
</dbReference>
<evidence type="ECO:0000313" key="3">
    <source>
        <dbReference type="Proteomes" id="UP000199144"/>
    </source>
</evidence>
<dbReference type="PANTHER" id="PTHR39199">
    <property type="entry name" value="BLR5128 PROTEIN"/>
    <property type="match status" value="1"/>
</dbReference>
<dbReference type="OrthoDB" id="517867at2"/>
<keyword evidence="3" id="KW-1185">Reference proteome</keyword>
<dbReference type="EMBL" id="FOTQ01000001">
    <property type="protein sequence ID" value="SFL64765.1"/>
    <property type="molecule type" value="Genomic_DNA"/>
</dbReference>
<dbReference type="InterPro" id="IPR045865">
    <property type="entry name" value="ACT-like_dom_sf"/>
</dbReference>
<sequence>MSQRAHTAHEMISGMSPEPMDGTYVFVTTTDTELATVLTENALALYRETEGISLIIPVSVAAEAGFAVDQPMRCITLNVYSALDGVGLTAAVATELAAVGIPCNMVAAYNHDHVFVPETLLERALASLQVLQSRAQQGC</sequence>
<dbReference type="Gene3D" id="3.30.2130.10">
    <property type="entry name" value="VC0802-like"/>
    <property type="match status" value="1"/>
</dbReference>
<accession>A0A1I4JDU6</accession>
<dbReference type="STRING" id="254406.SAMN04488042_101986"/>